<evidence type="ECO:0000259" key="1">
    <source>
        <dbReference type="PROSITE" id="PS50263"/>
    </source>
</evidence>
<dbReference type="InterPro" id="IPR036526">
    <property type="entry name" value="C-N_Hydrolase_sf"/>
</dbReference>
<dbReference type="Gene3D" id="3.60.110.10">
    <property type="entry name" value="Carbon-nitrogen hydrolase"/>
    <property type="match status" value="1"/>
</dbReference>
<organism evidence="2 3">
    <name type="scientific">Butyricimonas hominis</name>
    <dbReference type="NCBI Taxonomy" id="2763032"/>
    <lineage>
        <taxon>Bacteria</taxon>
        <taxon>Pseudomonadati</taxon>
        <taxon>Bacteroidota</taxon>
        <taxon>Bacteroidia</taxon>
        <taxon>Bacteroidales</taxon>
        <taxon>Odoribacteraceae</taxon>
        <taxon>Butyricimonas</taxon>
    </lineage>
</organism>
<name>A0ABR7CZE2_9BACT</name>
<dbReference type="PANTHER" id="PTHR47799:SF1">
    <property type="entry name" value="OMEGA-AMIDASE YAFV"/>
    <property type="match status" value="1"/>
</dbReference>
<accession>A0ABR7CZE2</accession>
<dbReference type="Pfam" id="PF00795">
    <property type="entry name" value="CN_hydrolase"/>
    <property type="match status" value="1"/>
</dbReference>
<dbReference type="SUPFAM" id="SSF56317">
    <property type="entry name" value="Carbon-nitrogen hydrolase"/>
    <property type="match status" value="1"/>
</dbReference>
<dbReference type="PROSITE" id="PS50263">
    <property type="entry name" value="CN_HYDROLASE"/>
    <property type="match status" value="1"/>
</dbReference>
<gene>
    <name evidence="2" type="ORF">H8S64_07805</name>
</gene>
<evidence type="ECO:0000313" key="2">
    <source>
        <dbReference type="EMBL" id="MBC5620999.1"/>
    </source>
</evidence>
<dbReference type="RefSeq" id="WP_186975636.1">
    <property type="nucleotide sequence ID" value="NZ_JACOOH010000003.1"/>
</dbReference>
<proteinExistence type="predicted"/>
<evidence type="ECO:0000313" key="3">
    <source>
        <dbReference type="Proteomes" id="UP000646484"/>
    </source>
</evidence>
<reference evidence="2 3" key="1">
    <citation type="submission" date="2020-08" db="EMBL/GenBank/DDBJ databases">
        <title>Genome public.</title>
        <authorList>
            <person name="Liu C."/>
            <person name="Sun Q."/>
        </authorList>
    </citation>
    <scope>NUCLEOTIDE SEQUENCE [LARGE SCALE GENOMIC DNA]</scope>
    <source>
        <strain evidence="2 3">NSJ-56</strain>
    </source>
</reference>
<dbReference type="InterPro" id="IPR003010">
    <property type="entry name" value="C-N_Hydrolase"/>
</dbReference>
<dbReference type="EMBL" id="JACOOH010000003">
    <property type="protein sequence ID" value="MBC5620999.1"/>
    <property type="molecule type" value="Genomic_DNA"/>
</dbReference>
<comment type="caution">
    <text evidence="2">The sequence shown here is derived from an EMBL/GenBank/DDBJ whole genome shotgun (WGS) entry which is preliminary data.</text>
</comment>
<dbReference type="InterPro" id="IPR052737">
    <property type="entry name" value="Omega-amidase_YafV"/>
</dbReference>
<feature type="domain" description="CN hydrolase" evidence="1">
    <location>
        <begin position="27"/>
        <end position="259"/>
    </location>
</feature>
<sequence length="260" mass="29298">MMRLTIFMCVLFFVVSGYAGTERGQSLRVALIQAHLQWGDVDGNLKAFGERVERCGEADVIVFPELFASGCEMKKGGGDKKAEIAARYGDIREKLKEWAVNKKAVVMGSTIFAEGDRYYNRLIAAFPDGKCLYYDKHNCFKKGAFSPGEGQLIFDYKGFKIATYICYDLRFAEWSRNTTGYDVAVYVANWPASRREDWQKLLRERAKENKAHVIGVNCAGTDSNGLYYAGDSGIVGTDGEWIDRCDEGKDEVKVVRIYKN</sequence>
<protein>
    <submittedName>
        <fullName evidence="2">Nitrilase</fullName>
    </submittedName>
</protein>
<dbReference type="PANTHER" id="PTHR47799">
    <property type="entry name" value="OMEGA-AMIDASE YAFV"/>
    <property type="match status" value="1"/>
</dbReference>
<keyword evidence="3" id="KW-1185">Reference proteome</keyword>
<dbReference type="Proteomes" id="UP000646484">
    <property type="component" value="Unassembled WGS sequence"/>
</dbReference>